<dbReference type="Proteomes" id="UP000278886">
    <property type="component" value="Chromosome"/>
</dbReference>
<name>A0A387B7U4_9MICO</name>
<accession>A0A387B7U4</accession>
<protein>
    <submittedName>
        <fullName evidence="1">Uncharacterized protein</fullName>
    </submittedName>
</protein>
<keyword evidence="2" id="KW-1185">Reference proteome</keyword>
<gene>
    <name evidence="1" type="ORF">D7I47_02700</name>
</gene>
<dbReference type="AlphaFoldDB" id="A0A387B7U4"/>
<dbReference type="KEGG" id="lyd:D7I47_02700"/>
<reference evidence="2" key="1">
    <citation type="submission" date="2018-09" db="EMBL/GenBank/DDBJ databases">
        <title>Genome sequencing of strain 2DFWR-13.</title>
        <authorList>
            <person name="Heo J."/>
            <person name="Kim S.-J."/>
            <person name="Kwon S.-W."/>
        </authorList>
    </citation>
    <scope>NUCLEOTIDE SEQUENCE [LARGE SCALE GENOMIC DNA]</scope>
    <source>
        <strain evidence="2">2DFWR-13</strain>
    </source>
</reference>
<sequence>MTELLETLAAEVRRLSPHPVVVRWMRRPRDDRRVPVVIDSFSRDGVGTVSGTELLVDPVLAEAPEGTALYLAAQAGARWGSTEPYPWPPRSGQAAIRRLLATTGDQPYRGTSRQTFGPLSWDRLTRTAAGRRLTPEMAEWLDAVEDTGVYPSWRGRLLVQEHEHEVWPEAPGAAG</sequence>
<dbReference type="EMBL" id="CP032630">
    <property type="protein sequence ID" value="AYF97265.1"/>
    <property type="molecule type" value="Genomic_DNA"/>
</dbReference>
<dbReference type="OrthoDB" id="5111599at2"/>
<dbReference type="RefSeq" id="WP_120761616.1">
    <property type="nucleotide sequence ID" value="NZ_CP032630.1"/>
</dbReference>
<evidence type="ECO:0000313" key="1">
    <source>
        <dbReference type="EMBL" id="AYF97265.1"/>
    </source>
</evidence>
<proteinExistence type="predicted"/>
<organism evidence="1 2">
    <name type="scientific">Protaetiibacter intestinalis</name>
    <dbReference type="NCBI Taxonomy" id="2419774"/>
    <lineage>
        <taxon>Bacteria</taxon>
        <taxon>Bacillati</taxon>
        <taxon>Actinomycetota</taxon>
        <taxon>Actinomycetes</taxon>
        <taxon>Micrococcales</taxon>
        <taxon>Microbacteriaceae</taxon>
        <taxon>Protaetiibacter</taxon>
    </lineage>
</organism>
<evidence type="ECO:0000313" key="2">
    <source>
        <dbReference type="Proteomes" id="UP000278886"/>
    </source>
</evidence>